<reference evidence="3" key="1">
    <citation type="submission" date="2017-12" db="EMBL/GenBank/DDBJ databases">
        <title>FDA dAtabase for Regulatory Grade micrObial Sequences (FDA-ARGOS): Supporting development and validation of Infectious Disease Dx tests.</title>
        <authorList>
            <person name="Kerrigan L."/>
            <person name="Tallon L.J."/>
            <person name="Sadzewicz L."/>
            <person name="Sengamalay N."/>
            <person name="Ott S."/>
            <person name="Godinez A."/>
            <person name="Nagaraj S."/>
            <person name="Vavikolanu K."/>
            <person name="Vyas G."/>
            <person name="Nadendla S."/>
            <person name="Aluvathingal J."/>
            <person name="Sichtig H."/>
        </authorList>
    </citation>
    <scope>NUCLEOTIDE SEQUENCE [LARGE SCALE GENOMIC DNA]</scope>
    <source>
        <strain evidence="3">FDAARGOS_200</strain>
    </source>
</reference>
<evidence type="ECO:0000256" key="2">
    <source>
        <dbReference type="SAM" id="SignalP"/>
    </source>
</evidence>
<keyword evidence="4" id="KW-1185">Reference proteome</keyword>
<dbReference type="AlphaFoldDB" id="A0AAX0X0X3"/>
<feature type="signal peptide" evidence="2">
    <location>
        <begin position="1"/>
        <end position="21"/>
    </location>
</feature>
<dbReference type="PROSITE" id="PS51257">
    <property type="entry name" value="PROKAR_LIPOPROTEIN"/>
    <property type="match status" value="1"/>
</dbReference>
<evidence type="ECO:0000313" key="4">
    <source>
        <dbReference type="Proteomes" id="UP000192511"/>
    </source>
</evidence>
<feature type="region of interest" description="Disordered" evidence="1">
    <location>
        <begin position="28"/>
        <end position="82"/>
    </location>
</feature>
<organism evidence="3 4">
    <name type="scientific">Legionella anisa</name>
    <dbReference type="NCBI Taxonomy" id="28082"/>
    <lineage>
        <taxon>Bacteria</taxon>
        <taxon>Pseudomonadati</taxon>
        <taxon>Pseudomonadota</taxon>
        <taxon>Gammaproteobacteria</taxon>
        <taxon>Legionellales</taxon>
        <taxon>Legionellaceae</taxon>
        <taxon>Legionella</taxon>
    </lineage>
</organism>
<proteinExistence type="predicted"/>
<dbReference type="RefSeq" id="WP_019232741.1">
    <property type="nucleotide sequence ID" value="NZ_CAAAHR010000006.1"/>
</dbReference>
<dbReference type="EMBL" id="NBTX02000004">
    <property type="protein sequence ID" value="PNL63271.1"/>
    <property type="molecule type" value="Genomic_DNA"/>
</dbReference>
<evidence type="ECO:0008006" key="5">
    <source>
        <dbReference type="Google" id="ProtNLM"/>
    </source>
</evidence>
<evidence type="ECO:0000313" key="3">
    <source>
        <dbReference type="EMBL" id="PNL63271.1"/>
    </source>
</evidence>
<sequence length="82" mass="8905">MIKLKSLKLGFGIALSLGLCACMDMQRSEQTNNPGYGQMNTQAQQQSVNKPKAQKTYASKDPTQKSTPGPKRNAAPQIPVIQ</sequence>
<keyword evidence="2" id="KW-0732">Signal</keyword>
<dbReference type="Proteomes" id="UP000192511">
    <property type="component" value="Unassembled WGS sequence"/>
</dbReference>
<accession>A0AAX0X0X3</accession>
<feature type="compositionally biased region" description="Polar residues" evidence="1">
    <location>
        <begin position="28"/>
        <end position="49"/>
    </location>
</feature>
<comment type="caution">
    <text evidence="3">The sequence shown here is derived from an EMBL/GenBank/DDBJ whole genome shotgun (WGS) entry which is preliminary data.</text>
</comment>
<feature type="chain" id="PRO_5043567189" description="Lipoprotein" evidence="2">
    <location>
        <begin position="22"/>
        <end position="82"/>
    </location>
</feature>
<protein>
    <recommendedName>
        <fullName evidence="5">Lipoprotein</fullName>
    </recommendedName>
</protein>
<name>A0AAX0X0X3_9GAMM</name>
<evidence type="ECO:0000256" key="1">
    <source>
        <dbReference type="SAM" id="MobiDB-lite"/>
    </source>
</evidence>
<gene>
    <name evidence="3" type="ORF">A6J39_019870</name>
</gene>